<dbReference type="InterPro" id="IPR015077">
    <property type="entry name" value="DUF1858"/>
</dbReference>
<dbReference type="Proteomes" id="UP000604730">
    <property type="component" value="Unassembled WGS sequence"/>
</dbReference>
<dbReference type="InterPro" id="IPR023883">
    <property type="entry name" value="CHP03980_redox-disulphide"/>
</dbReference>
<dbReference type="InterPro" id="IPR038062">
    <property type="entry name" value="ScdA-like_N_sf"/>
</dbReference>
<comment type="caution">
    <text evidence="2">The sequence shown here is derived from an EMBL/GenBank/DDBJ whole genome shotgun (WGS) entry which is preliminary data.</text>
</comment>
<feature type="domain" description="DUF1858" evidence="1">
    <location>
        <begin position="6"/>
        <end position="58"/>
    </location>
</feature>
<evidence type="ECO:0000313" key="2">
    <source>
        <dbReference type="EMBL" id="MBK5896545.1"/>
    </source>
</evidence>
<dbReference type="PANTHER" id="PTHR39341:SF1">
    <property type="entry name" value="DUF1858 DOMAIN-CONTAINING PROTEIN"/>
    <property type="match status" value="1"/>
</dbReference>
<dbReference type="NCBIfam" id="TIGR03980">
    <property type="entry name" value="prismane_assoc"/>
    <property type="match status" value="1"/>
</dbReference>
<name>A0ABS1IXU0_9FIRM</name>
<protein>
    <submittedName>
        <fullName evidence="2">DUF1858 domain-containing protein</fullName>
    </submittedName>
</protein>
<dbReference type="RefSeq" id="WP_208428109.1">
    <property type="nucleotide sequence ID" value="NZ_JAEPRJ010000001.1"/>
</dbReference>
<organism evidence="2 3">
    <name type="scientific">Catonella massiliensis</name>
    <dbReference type="NCBI Taxonomy" id="2799636"/>
    <lineage>
        <taxon>Bacteria</taxon>
        <taxon>Bacillati</taxon>
        <taxon>Bacillota</taxon>
        <taxon>Clostridia</taxon>
        <taxon>Lachnospirales</taxon>
        <taxon>Lachnospiraceae</taxon>
        <taxon>Catonella</taxon>
    </lineage>
</organism>
<dbReference type="PANTHER" id="PTHR39341">
    <property type="entry name" value="BSL7085 PROTEIN"/>
    <property type="match status" value="1"/>
</dbReference>
<sequence length="67" mass="7224">MAEQKITKDMIIADILKVDENLIPVLLNAGMHCVGCPSSLGETLEEAAEVHGIDADELCELLNEFVA</sequence>
<gene>
    <name evidence="2" type="ORF">JJN12_01925</name>
</gene>
<dbReference type="Gene3D" id="1.10.3910.10">
    <property type="entry name" value="SP0561-like"/>
    <property type="match status" value="1"/>
</dbReference>
<accession>A0ABS1IXU0</accession>
<dbReference type="Pfam" id="PF08984">
    <property type="entry name" value="DUF1858"/>
    <property type="match status" value="1"/>
</dbReference>
<keyword evidence="3" id="KW-1185">Reference proteome</keyword>
<evidence type="ECO:0000259" key="1">
    <source>
        <dbReference type="Pfam" id="PF08984"/>
    </source>
</evidence>
<proteinExistence type="predicted"/>
<evidence type="ECO:0000313" key="3">
    <source>
        <dbReference type="Proteomes" id="UP000604730"/>
    </source>
</evidence>
<dbReference type="EMBL" id="JAEPRJ010000001">
    <property type="protein sequence ID" value="MBK5896545.1"/>
    <property type="molecule type" value="Genomic_DNA"/>
</dbReference>
<dbReference type="SUPFAM" id="SSF140683">
    <property type="entry name" value="SP0561-like"/>
    <property type="match status" value="1"/>
</dbReference>
<reference evidence="2 3" key="1">
    <citation type="submission" date="2021-01" db="EMBL/GenBank/DDBJ databases">
        <title>Isolation and description of Catonella massiliensis sp. nov., a novel Catonella species, isolated from a stable periodontitis subject.</title>
        <authorList>
            <person name="Antezack A."/>
            <person name="Boxberger M."/>
            <person name="La Scola B."/>
            <person name="Monnet-Corti V."/>
        </authorList>
    </citation>
    <scope>NUCLEOTIDE SEQUENCE [LARGE SCALE GENOMIC DNA]</scope>
    <source>
        <strain evidence="2 3">Marseille-Q4567</strain>
    </source>
</reference>